<evidence type="ECO:0000313" key="6">
    <source>
        <dbReference type="EMBL" id="KAG5849471.1"/>
    </source>
</evidence>
<feature type="compositionally biased region" description="Basic and acidic residues" evidence="5">
    <location>
        <begin position="785"/>
        <end position="799"/>
    </location>
</feature>
<reference evidence="6" key="1">
    <citation type="submission" date="2021-01" db="EMBL/GenBank/DDBJ databases">
        <title>A chromosome-scale assembly of European eel, Anguilla anguilla.</title>
        <authorList>
            <person name="Henkel C."/>
            <person name="Jong-Raadsen S.A."/>
            <person name="Dufour S."/>
            <person name="Weltzien F.-A."/>
            <person name="Palstra A.P."/>
            <person name="Pelster B."/>
            <person name="Spaink H.P."/>
            <person name="Van Den Thillart G.E."/>
            <person name="Jansen H."/>
            <person name="Zahm M."/>
            <person name="Klopp C."/>
            <person name="Cedric C."/>
            <person name="Louis A."/>
            <person name="Berthelot C."/>
            <person name="Parey E."/>
            <person name="Roest Crollius H."/>
            <person name="Montfort J."/>
            <person name="Robinson-Rechavi M."/>
            <person name="Bucao C."/>
            <person name="Bouchez O."/>
            <person name="Gislard M."/>
            <person name="Lluch J."/>
            <person name="Milhes M."/>
            <person name="Lampietro C."/>
            <person name="Lopez Roques C."/>
            <person name="Donnadieu C."/>
            <person name="Braasch I."/>
            <person name="Desvignes T."/>
            <person name="Postlethwait J."/>
            <person name="Bobe J."/>
            <person name="Guiguen Y."/>
            <person name="Dirks R."/>
        </authorList>
    </citation>
    <scope>NUCLEOTIDE SEQUENCE</scope>
    <source>
        <strain evidence="6">Tag_6206</strain>
        <tissue evidence="6">Liver</tissue>
    </source>
</reference>
<feature type="region of interest" description="Disordered" evidence="5">
    <location>
        <begin position="1343"/>
        <end position="1380"/>
    </location>
</feature>
<dbReference type="InterPro" id="IPR028104">
    <property type="entry name" value="DUF4553"/>
</dbReference>
<evidence type="ECO:0000313" key="7">
    <source>
        <dbReference type="Proteomes" id="UP001044222"/>
    </source>
</evidence>
<feature type="compositionally biased region" description="Polar residues" evidence="5">
    <location>
        <begin position="453"/>
        <end position="469"/>
    </location>
</feature>
<feature type="compositionally biased region" description="Basic and acidic residues" evidence="5">
    <location>
        <begin position="510"/>
        <end position="519"/>
    </location>
</feature>
<feature type="region of interest" description="Disordered" evidence="5">
    <location>
        <begin position="510"/>
        <end position="647"/>
    </location>
</feature>
<dbReference type="EMBL" id="JAFIRN010000005">
    <property type="protein sequence ID" value="KAG5849471.1"/>
    <property type="molecule type" value="Genomic_DNA"/>
</dbReference>
<evidence type="ECO:0000256" key="2">
    <source>
        <dbReference type="ARBA" id="ARBA00023125"/>
    </source>
</evidence>
<feature type="compositionally biased region" description="Basic and acidic residues" evidence="5">
    <location>
        <begin position="1428"/>
        <end position="1448"/>
    </location>
</feature>
<keyword evidence="1" id="KW-0805">Transcription regulation</keyword>
<keyword evidence="2" id="KW-0238">DNA-binding</keyword>
<feature type="region of interest" description="Disordered" evidence="5">
    <location>
        <begin position="1304"/>
        <end position="1323"/>
    </location>
</feature>
<dbReference type="PANTHER" id="PTHR21545">
    <property type="entry name" value="TRANSCRIPTION FACTOR MLR1/2"/>
    <property type="match status" value="1"/>
</dbReference>
<accession>A0A9D3MKA0</accession>
<feature type="region of interest" description="Disordered" evidence="5">
    <location>
        <begin position="950"/>
        <end position="1000"/>
    </location>
</feature>
<dbReference type="Pfam" id="PF15090">
    <property type="entry name" value="DUF4553"/>
    <property type="match status" value="1"/>
</dbReference>
<feature type="region of interest" description="Disordered" evidence="5">
    <location>
        <begin position="443"/>
        <end position="476"/>
    </location>
</feature>
<feature type="compositionally biased region" description="Basic and acidic residues" evidence="5">
    <location>
        <begin position="355"/>
        <end position="374"/>
    </location>
</feature>
<proteinExistence type="predicted"/>
<feature type="compositionally biased region" description="Basic residues" evidence="5">
    <location>
        <begin position="758"/>
        <end position="767"/>
    </location>
</feature>
<keyword evidence="7" id="KW-1185">Reference proteome</keyword>
<feature type="compositionally biased region" description="Polar residues" evidence="5">
    <location>
        <begin position="567"/>
        <end position="578"/>
    </location>
</feature>
<protein>
    <submittedName>
        <fullName evidence="6">Uncharacterized protein</fullName>
    </submittedName>
</protein>
<evidence type="ECO:0000256" key="3">
    <source>
        <dbReference type="ARBA" id="ARBA00023163"/>
    </source>
</evidence>
<keyword evidence="3" id="KW-0804">Transcription</keyword>
<gene>
    <name evidence="6" type="ORF">ANANG_G00110810</name>
</gene>
<keyword evidence="4" id="KW-0539">Nucleus</keyword>
<name>A0A9D3MKA0_ANGAN</name>
<feature type="compositionally biased region" description="Basic and acidic residues" evidence="5">
    <location>
        <begin position="601"/>
        <end position="622"/>
    </location>
</feature>
<feature type="compositionally biased region" description="Polar residues" evidence="5">
    <location>
        <begin position="1343"/>
        <end position="1354"/>
    </location>
</feature>
<evidence type="ECO:0000256" key="4">
    <source>
        <dbReference type="ARBA" id="ARBA00023242"/>
    </source>
</evidence>
<feature type="region of interest" description="Disordered" evidence="5">
    <location>
        <begin position="681"/>
        <end position="805"/>
    </location>
</feature>
<feature type="region of interest" description="Disordered" evidence="5">
    <location>
        <begin position="1045"/>
        <end position="1072"/>
    </location>
</feature>
<feature type="compositionally biased region" description="Polar residues" evidence="5">
    <location>
        <begin position="636"/>
        <end position="647"/>
    </location>
</feature>
<dbReference type="Proteomes" id="UP001044222">
    <property type="component" value="Unassembled WGS sequence"/>
</dbReference>
<evidence type="ECO:0000256" key="5">
    <source>
        <dbReference type="SAM" id="MobiDB-lite"/>
    </source>
</evidence>
<dbReference type="GO" id="GO:0003677">
    <property type="term" value="F:DNA binding"/>
    <property type="evidence" value="ECO:0007669"/>
    <property type="project" value="UniProtKB-KW"/>
</dbReference>
<organism evidence="6 7">
    <name type="scientific">Anguilla anguilla</name>
    <name type="common">European freshwater eel</name>
    <name type="synonym">Muraena anguilla</name>
    <dbReference type="NCBI Taxonomy" id="7936"/>
    <lineage>
        <taxon>Eukaryota</taxon>
        <taxon>Metazoa</taxon>
        <taxon>Chordata</taxon>
        <taxon>Craniata</taxon>
        <taxon>Vertebrata</taxon>
        <taxon>Euteleostomi</taxon>
        <taxon>Actinopterygii</taxon>
        <taxon>Neopterygii</taxon>
        <taxon>Teleostei</taxon>
        <taxon>Anguilliformes</taxon>
        <taxon>Anguillidae</taxon>
        <taxon>Anguilla</taxon>
    </lineage>
</organism>
<sequence>MREYYSTSSAHRYKNAHGLFAQTDGPLCCHLSGNLHRDLCGFGDYKVSNGCYVPTCRVNSLPVAPVCICLKNFHCLSCQSIAIGCINGVVGPSSCGCYPRHHRIPCSCQNYIDGAYVTPVGNVASAPFGPQHVRDPYRSCTKGGCSPSPPPLSPIPSDVSGKISDKTFVCSFADGKTCSSQPPSLFPFEEEGDALSHKDCLSKGKDVSEEETGSQKDNGKGTDCCTETCRCLEQRQSGTIIHDLMERINEKLKTIEPLEKQQNIITTVNKSLECSDDVHVGKITTTVLHNDSDHDYTIKELPCQPKAIVENKPMQTPFCRGQITENHNLLCLEFPSSSCQSEERKQSLSNLSQSLERRKETLEESRNPNVRIEEDIHFSGFQPIPNRSDVEGVSEDVDIEVTKDICDNQISKGVNTELPLCTPENTGDAQKIEDRTAEDCAISMNGLPLGSPEPSTEKQAFPPRSSNCSDLGRSRRNIVPPARFSSYVTEPRKMYFAACFSESFFIPRASKDKASKGTDSENSSPEMERDESSTEPVIREPSDTASNIKKLDEDEQDLDKPNEIKLVTTTSRTRNQSILAGEKTVEESGTKWVSPRRAKRHEVSRSHARSKSSDTHSDDPDSRMQSNDSPEDTHTIENPSVSSECHSVPQYTSPIRLMFVCPVACENGIRYTLKSAFPGSTSDGETFDPCEESSWGGTINTPVKETAPRESCVTRDENGLHKRPVATDDASRADPLKEGQENEKEVCPIVPEIASSPLKRKPGRPKKLGPQIEKRAKRPIGRPPKLKDTNSKCSDDKGNTKSINNDPAAILCEDKDARTNKNLKITVVYGRSRRIKRLVSEDDGSLRKDQTEHQDDGRQKCDLNGNVLALSANDSSEKLPEEQAKNFNFVGPMNDRKCLPPPSTELKCQKQKRCVAMRKPGRPPKVKISGISVTVTTVSPKQRKIRINGEITESDREQSQLESTVILDDKPSKEQTTISSDATHEETTQNMEDGRMSKKTPVVPLRHSARERKPSIHLLHSVATSRTFSHSNALLRRSRKLLLNKASSEPNQIKSPEKSTGEAPVIPERASRNRRGQDLSFLSGISADSIFASNEALKWWPTSASYETLNEELTRRIQLMSDTWIADAVVSSKSCPTERETDLRERTCSAANDLPKNSVSAVKMLFQKHCNMEDLCAWFMQTTETQSLAIVRKASARNPYEIIQFNPNRVSKRGNVCPSPQAERLRKHVKKFAKIVPKSPVMHLQAQERISRSGRLHVKRRLFPKRSSAIAGVAHTWCLWSRGKPFSKYQSTLLRVKSKFMTRKRLAKATERRSDRASSGALRKNAVTPAKVSLLQVCRASSVDTGCRSPSSSILGERESAAQQVQNSKGTTRCGSQEWSPGTMRECRVFLKKINSPETKPTVEECNSCTVQLRDISSSDCGLPASTDRGEGKTEPVKPENVRSERVRRTTRKVSSQYPEELWVQTTERKGKRKSSDSSQAQPAKKGKTI</sequence>
<comment type="caution">
    <text evidence="6">The sequence shown here is derived from an EMBL/GenBank/DDBJ whole genome shotgun (WGS) entry which is preliminary data.</text>
</comment>
<dbReference type="PANTHER" id="PTHR21545:SF10">
    <property type="entry name" value="LIGAND-DEPENDENT NUCLEAR RECEPTOR COREPRESSOR-LIKE PROTEIN"/>
    <property type="match status" value="1"/>
</dbReference>
<feature type="region of interest" description="Disordered" evidence="5">
    <location>
        <begin position="1420"/>
        <end position="1490"/>
    </location>
</feature>
<feature type="compositionally biased region" description="Basic and acidic residues" evidence="5">
    <location>
        <begin position="982"/>
        <end position="996"/>
    </location>
</feature>
<dbReference type="GO" id="GO:0005634">
    <property type="term" value="C:nucleus"/>
    <property type="evidence" value="ECO:0007669"/>
    <property type="project" value="TreeGrafter"/>
</dbReference>
<feature type="compositionally biased region" description="Polar residues" evidence="5">
    <location>
        <begin position="1361"/>
        <end position="1380"/>
    </location>
</feature>
<feature type="region of interest" description="Disordered" evidence="5">
    <location>
        <begin position="350"/>
        <end position="374"/>
    </location>
</feature>
<dbReference type="GO" id="GO:0006357">
    <property type="term" value="P:regulation of transcription by RNA polymerase II"/>
    <property type="evidence" value="ECO:0007669"/>
    <property type="project" value="TreeGrafter"/>
</dbReference>
<evidence type="ECO:0000256" key="1">
    <source>
        <dbReference type="ARBA" id="ARBA00023015"/>
    </source>
</evidence>
<feature type="compositionally biased region" description="Basic and acidic residues" evidence="5">
    <location>
        <begin position="526"/>
        <end position="542"/>
    </location>
</feature>
<feature type="compositionally biased region" description="Basic and acidic residues" evidence="5">
    <location>
        <begin position="706"/>
        <end position="746"/>
    </location>
</feature>